<reference evidence="1" key="1">
    <citation type="submission" date="2021-01" db="EMBL/GenBank/DDBJ databases">
        <authorList>
            <consortium name="Genoscope - CEA"/>
            <person name="William W."/>
        </authorList>
    </citation>
    <scope>NUCLEOTIDE SEQUENCE</scope>
</reference>
<gene>
    <name evidence="1" type="ORF">PSON_ATCC_30995.1.T2420006</name>
</gene>
<name>A0A8S1RNA8_9CILI</name>
<proteinExistence type="predicted"/>
<evidence type="ECO:0000313" key="1">
    <source>
        <dbReference type="EMBL" id="CAD8129748.1"/>
    </source>
</evidence>
<keyword evidence="2" id="KW-1185">Reference proteome</keyword>
<dbReference type="Pfam" id="PF01508">
    <property type="entry name" value="Paramecium_SA"/>
    <property type="match status" value="2"/>
</dbReference>
<protein>
    <submittedName>
        <fullName evidence="1">Uncharacterized protein</fullName>
    </submittedName>
</protein>
<dbReference type="InterPro" id="IPR002895">
    <property type="entry name" value="Paramecium_SA"/>
</dbReference>
<dbReference type="Proteomes" id="UP000692954">
    <property type="component" value="Unassembled WGS sequence"/>
</dbReference>
<dbReference type="EMBL" id="CAJJDN010000242">
    <property type="protein sequence ID" value="CAD8129748.1"/>
    <property type="molecule type" value="Genomic_DNA"/>
</dbReference>
<dbReference type="SMART" id="SM00639">
    <property type="entry name" value="PSA"/>
    <property type="match status" value="3"/>
</dbReference>
<accession>A0A8S1RNA8</accession>
<evidence type="ECO:0000313" key="2">
    <source>
        <dbReference type="Proteomes" id="UP000692954"/>
    </source>
</evidence>
<sequence>MQQFINNNFKKCGFNFNSNQCENRQCEHLKFIHVGLLSDQDCYDWNYDCIFDGIDCRLFDNIDCTQIKLKHQCIQYSQCKLKQNNCVYNVDCEQDITATTMDDCKLINTICQLDYINGQGCKYEQCEQILHQSQCDLAHTSDGMNSYWDTNTYIPKQCVQFTSSLDYQSKYGILIINSKNISVKCYWCSGSCSDNQTCDTTINLGLITHEDCYNQNILNTINYSNGPKCILKQSSCTSYIIQDSCKVTIDGLKCAWVLGSCKDFCMSIPTVPASNEDYGTSCILVDWLILSVTDCLIYTNICIENSSNQCVKITDCNVYNSSNCNAGKDYKGYQCEYVNGACQKQNTLENFLSLTNLDEHQLCEQFYPSGICTVKSKNTNCADLPNSCSQATQKQCILDKDRNRCYWKATYQCIQLQNCSNLGIENNTHNKCQFYLLNCTVNQFLNGCIDLVDCNLYIMNNVLQIVYKIM</sequence>
<comment type="caution">
    <text evidence="1">The sequence shown here is derived from an EMBL/GenBank/DDBJ whole genome shotgun (WGS) entry which is preliminary data.</text>
</comment>
<dbReference type="AlphaFoldDB" id="A0A8S1RNA8"/>
<organism evidence="1 2">
    <name type="scientific">Paramecium sonneborni</name>
    <dbReference type="NCBI Taxonomy" id="65129"/>
    <lineage>
        <taxon>Eukaryota</taxon>
        <taxon>Sar</taxon>
        <taxon>Alveolata</taxon>
        <taxon>Ciliophora</taxon>
        <taxon>Intramacronucleata</taxon>
        <taxon>Oligohymenophorea</taxon>
        <taxon>Peniculida</taxon>
        <taxon>Parameciidae</taxon>
        <taxon>Paramecium</taxon>
    </lineage>
</organism>